<dbReference type="RefSeq" id="WP_014812445.1">
    <property type="nucleotide sequence ID" value="NC_018025.1"/>
</dbReference>
<dbReference type="Proteomes" id="UP000006055">
    <property type="component" value="Chromosome"/>
</dbReference>
<evidence type="ECO:0000256" key="1">
    <source>
        <dbReference type="SAM" id="Phobius"/>
    </source>
</evidence>
<feature type="transmembrane region" description="Helical" evidence="1">
    <location>
        <begin position="12"/>
        <end position="35"/>
    </location>
</feature>
<gene>
    <name evidence="2" type="ordered locus">Desti_4717</name>
</gene>
<evidence type="ECO:0000313" key="3">
    <source>
        <dbReference type="Proteomes" id="UP000006055"/>
    </source>
</evidence>
<accession>I4CCP6</accession>
<dbReference type="KEGG" id="dti:Desti_4717"/>
<name>I4CCP6_DESTA</name>
<dbReference type="EMBL" id="CP003360">
    <property type="protein sequence ID" value="AFM27337.1"/>
    <property type="molecule type" value="Genomic_DNA"/>
</dbReference>
<feature type="transmembrane region" description="Helical" evidence="1">
    <location>
        <begin position="115"/>
        <end position="134"/>
    </location>
</feature>
<reference evidence="3" key="1">
    <citation type="submission" date="2012-06" db="EMBL/GenBank/DDBJ databases">
        <title>Complete sequence of chromosome of Desulfomonile tiedjei DSM 6799.</title>
        <authorList>
            <person name="Lucas S."/>
            <person name="Copeland A."/>
            <person name="Lapidus A."/>
            <person name="Glavina del Rio T."/>
            <person name="Dalin E."/>
            <person name="Tice H."/>
            <person name="Bruce D."/>
            <person name="Goodwin L."/>
            <person name="Pitluck S."/>
            <person name="Peters L."/>
            <person name="Ovchinnikova G."/>
            <person name="Zeytun A."/>
            <person name="Lu M."/>
            <person name="Kyrpides N."/>
            <person name="Mavromatis K."/>
            <person name="Ivanova N."/>
            <person name="Brettin T."/>
            <person name="Detter J.C."/>
            <person name="Han C."/>
            <person name="Larimer F."/>
            <person name="Land M."/>
            <person name="Hauser L."/>
            <person name="Markowitz V."/>
            <person name="Cheng J.-F."/>
            <person name="Hugenholtz P."/>
            <person name="Woyke T."/>
            <person name="Wu D."/>
            <person name="Spring S."/>
            <person name="Schroeder M."/>
            <person name="Brambilla E."/>
            <person name="Klenk H.-P."/>
            <person name="Eisen J.A."/>
        </authorList>
    </citation>
    <scope>NUCLEOTIDE SEQUENCE [LARGE SCALE GENOMIC DNA]</scope>
    <source>
        <strain evidence="3">ATCC 49306 / DSM 6799 / DCB-1</strain>
    </source>
</reference>
<keyword evidence="3" id="KW-1185">Reference proteome</keyword>
<sequence>MQMNTLRRLSLAYAAGSAGGLANGLAVWLFGYLGITAAIGVKIAPALTAAMLYPRLVWGGLWGFLFLLPFLKKSLFLRGVVYSILPSLVTLFIIFPTRVPNGMLGLPLGTATPLFVLLVNAIWGIVASYWLHLVEERR</sequence>
<dbReference type="AlphaFoldDB" id="I4CCP6"/>
<dbReference type="HOGENOM" id="CLU_140903_0_0_7"/>
<feature type="transmembrane region" description="Helical" evidence="1">
    <location>
        <begin position="47"/>
        <end position="68"/>
    </location>
</feature>
<protein>
    <submittedName>
        <fullName evidence="2">Uncharacterized protein</fullName>
    </submittedName>
</protein>
<organism evidence="2 3">
    <name type="scientific">Desulfomonile tiedjei (strain ATCC 49306 / DSM 6799 / DCB-1)</name>
    <dbReference type="NCBI Taxonomy" id="706587"/>
    <lineage>
        <taxon>Bacteria</taxon>
        <taxon>Pseudomonadati</taxon>
        <taxon>Thermodesulfobacteriota</taxon>
        <taxon>Desulfomonilia</taxon>
        <taxon>Desulfomonilales</taxon>
        <taxon>Desulfomonilaceae</taxon>
        <taxon>Desulfomonile</taxon>
    </lineage>
</organism>
<keyword evidence="1" id="KW-1133">Transmembrane helix</keyword>
<evidence type="ECO:0000313" key="2">
    <source>
        <dbReference type="EMBL" id="AFM27337.1"/>
    </source>
</evidence>
<proteinExistence type="predicted"/>
<keyword evidence="1" id="KW-0472">Membrane</keyword>
<feature type="transmembrane region" description="Helical" evidence="1">
    <location>
        <begin position="75"/>
        <end position="95"/>
    </location>
</feature>
<dbReference type="eggNOG" id="ENOG5032SRD">
    <property type="taxonomic scope" value="Bacteria"/>
</dbReference>
<keyword evidence="1" id="KW-0812">Transmembrane</keyword>